<dbReference type="EMBL" id="MSIF01000013">
    <property type="protein sequence ID" value="OLF08182.1"/>
    <property type="molecule type" value="Genomic_DNA"/>
</dbReference>
<dbReference type="PANTHER" id="PTHR43784">
    <property type="entry name" value="GDSL-LIKE LIPASE/ACYLHYDROLASE, PUTATIVE (AFU_ORTHOLOGUE AFUA_2G00820)-RELATED"/>
    <property type="match status" value="1"/>
</dbReference>
<dbReference type="InterPro" id="IPR013830">
    <property type="entry name" value="SGNH_hydro"/>
</dbReference>
<dbReference type="Gene3D" id="3.40.50.1110">
    <property type="entry name" value="SGNH hydrolase"/>
    <property type="match status" value="1"/>
</dbReference>
<dbReference type="AlphaFoldDB" id="A0A7Z0WIN7"/>
<dbReference type="InterPro" id="IPR036514">
    <property type="entry name" value="SGNH_hydro_sf"/>
</dbReference>
<dbReference type="SUPFAM" id="SSF52266">
    <property type="entry name" value="SGNH hydrolase"/>
    <property type="match status" value="1"/>
</dbReference>
<keyword evidence="4" id="KW-1185">Reference proteome</keyword>
<organism evidence="3 4">
    <name type="scientific">Actinophytocola xinjiangensis</name>
    <dbReference type="NCBI Taxonomy" id="485602"/>
    <lineage>
        <taxon>Bacteria</taxon>
        <taxon>Bacillati</taxon>
        <taxon>Actinomycetota</taxon>
        <taxon>Actinomycetes</taxon>
        <taxon>Pseudonocardiales</taxon>
        <taxon>Pseudonocardiaceae</taxon>
    </lineage>
</organism>
<dbReference type="CDD" id="cd01832">
    <property type="entry name" value="SGNH_hydrolase_like_1"/>
    <property type="match status" value="1"/>
</dbReference>
<evidence type="ECO:0000313" key="3">
    <source>
        <dbReference type="EMBL" id="OLF08182.1"/>
    </source>
</evidence>
<evidence type="ECO:0000259" key="2">
    <source>
        <dbReference type="Pfam" id="PF13472"/>
    </source>
</evidence>
<feature type="domain" description="SGNH hydrolase-type esterase" evidence="2">
    <location>
        <begin position="8"/>
        <end position="180"/>
    </location>
</feature>
<dbReference type="InterPro" id="IPR053140">
    <property type="entry name" value="GDSL_Rv0518-like"/>
</dbReference>
<accession>A0A7Z0WIN7</accession>
<comment type="caution">
    <text evidence="3">The sequence shown here is derived from an EMBL/GenBank/DDBJ whole genome shotgun (WGS) entry which is preliminary data.</text>
</comment>
<dbReference type="OrthoDB" id="3465773at2"/>
<gene>
    <name evidence="3" type="ORF">BLA60_25355</name>
</gene>
<feature type="region of interest" description="Disordered" evidence="1">
    <location>
        <begin position="238"/>
        <end position="257"/>
    </location>
</feature>
<evidence type="ECO:0000313" key="4">
    <source>
        <dbReference type="Proteomes" id="UP000185696"/>
    </source>
</evidence>
<sequence>MTYDRFVALGDSQTEGLQDWDPKVGFRGWADRLASSLAVVNPSLRYANLAVRGLLAGQVRRTQLDAAVALRPDLATVMAGVNDLLRRSFDPAAVGTDLAAMFEALTGAGARVLTVTFPDPARLTPAGRLLSARTTALNAAIRAAAGRHGVLVLDLSSYPVCTDQRLWSADRLHLNELGHTRLAAAAAHALEVPGSDLSWTEPLPTLPRPTLWQRVDAELRWTAGFAGPWVMRRIRRQSSGDGRVAKRPDLSPVTAAE</sequence>
<protein>
    <submittedName>
        <fullName evidence="3">Lysophospholipase</fullName>
    </submittedName>
</protein>
<proteinExistence type="predicted"/>
<name>A0A7Z0WIN7_9PSEU</name>
<dbReference type="RefSeq" id="WP_075135486.1">
    <property type="nucleotide sequence ID" value="NZ_MSIF01000013.1"/>
</dbReference>
<evidence type="ECO:0000256" key="1">
    <source>
        <dbReference type="SAM" id="MobiDB-lite"/>
    </source>
</evidence>
<reference evidence="3 4" key="1">
    <citation type="submission" date="2016-12" db="EMBL/GenBank/DDBJ databases">
        <title>The draft genome sequence of Actinophytocola xinjiangensis.</title>
        <authorList>
            <person name="Wang W."/>
            <person name="Yuan L."/>
        </authorList>
    </citation>
    <scope>NUCLEOTIDE SEQUENCE [LARGE SCALE GENOMIC DNA]</scope>
    <source>
        <strain evidence="3 4">CGMCC 4.4663</strain>
    </source>
</reference>
<dbReference type="PANTHER" id="PTHR43784:SF2">
    <property type="entry name" value="GDSL-LIKE LIPASE_ACYLHYDROLASE, PUTATIVE (AFU_ORTHOLOGUE AFUA_2G00820)-RELATED"/>
    <property type="match status" value="1"/>
</dbReference>
<dbReference type="Proteomes" id="UP000185696">
    <property type="component" value="Unassembled WGS sequence"/>
</dbReference>
<dbReference type="Pfam" id="PF13472">
    <property type="entry name" value="Lipase_GDSL_2"/>
    <property type="match status" value="1"/>
</dbReference>